<dbReference type="AlphaFoldDB" id="A5KQD8"/>
<protein>
    <submittedName>
        <fullName evidence="1">Uncharacterized protein</fullName>
    </submittedName>
</protein>
<gene>
    <name evidence="1" type="ORF">RUMTOR_02476</name>
</gene>
<comment type="caution">
    <text evidence="1">The sequence shown here is derived from an EMBL/GenBank/DDBJ whole genome shotgun (WGS) entry which is preliminary data.</text>
</comment>
<reference evidence="1 2" key="1">
    <citation type="submission" date="2007-03" db="EMBL/GenBank/DDBJ databases">
        <authorList>
            <person name="Fulton L."/>
            <person name="Clifton S."/>
            <person name="Fulton B."/>
            <person name="Xu J."/>
            <person name="Minx P."/>
            <person name="Pepin K.H."/>
            <person name="Johnson M."/>
            <person name="Thiruvilangam P."/>
            <person name="Bhonagiri V."/>
            <person name="Nash W.E."/>
            <person name="Mardis E.R."/>
            <person name="Wilson R.K."/>
        </authorList>
    </citation>
    <scope>NUCLEOTIDE SEQUENCE [LARGE SCALE GENOMIC DNA]</scope>
    <source>
        <strain evidence="1 2">ATCC 27756</strain>
    </source>
</reference>
<proteinExistence type="predicted"/>
<name>A5KQD8_9FIRM</name>
<evidence type="ECO:0000313" key="2">
    <source>
        <dbReference type="Proteomes" id="UP000003577"/>
    </source>
</evidence>
<dbReference type="PaxDb" id="411460-RUMTOR_02476"/>
<dbReference type="Proteomes" id="UP000003577">
    <property type="component" value="Unassembled WGS sequence"/>
</dbReference>
<evidence type="ECO:0000313" key="1">
    <source>
        <dbReference type="EMBL" id="EDK23328.1"/>
    </source>
</evidence>
<dbReference type="EMBL" id="AAVP02000016">
    <property type="protein sequence ID" value="EDK23328.1"/>
    <property type="molecule type" value="Genomic_DNA"/>
</dbReference>
<organism evidence="1 2">
    <name type="scientific">[Ruminococcus] torques ATCC 27756</name>
    <dbReference type="NCBI Taxonomy" id="411460"/>
    <lineage>
        <taxon>Bacteria</taxon>
        <taxon>Bacillati</taxon>
        <taxon>Bacillota</taxon>
        <taxon>Clostridia</taxon>
        <taxon>Lachnospirales</taxon>
        <taxon>Lachnospiraceae</taxon>
        <taxon>Mediterraneibacter</taxon>
    </lineage>
</organism>
<dbReference type="HOGENOM" id="CLU_3221651_0_0_9"/>
<reference evidence="1 2" key="2">
    <citation type="submission" date="2007-04" db="EMBL/GenBank/DDBJ databases">
        <title>Draft genome sequence of Ruminococcus torques (ATCC 27756).</title>
        <authorList>
            <person name="Sudarsanam P."/>
            <person name="Ley R."/>
            <person name="Guruge J."/>
            <person name="Turnbaugh P.J."/>
            <person name="Mahowald M."/>
            <person name="Liep D."/>
            <person name="Gordon J."/>
        </authorList>
    </citation>
    <scope>NUCLEOTIDE SEQUENCE [LARGE SCALE GENOMIC DNA]</scope>
    <source>
        <strain evidence="1 2">ATCC 27756</strain>
    </source>
</reference>
<accession>A5KQD8</accession>
<sequence>MSIYGKLFCETAVTKSQGLCTEQLFCVIFAIKKRSEKEIGKYKK</sequence>